<dbReference type="AlphaFoldDB" id="A0A060VR40"/>
<gene>
    <name evidence="1" type="ORF">GSONMT00071614001</name>
</gene>
<accession>A0A060VR40</accession>
<dbReference type="STRING" id="8022.A0A060VR40"/>
<dbReference type="PaxDb" id="8022-A0A060VR40"/>
<dbReference type="EMBL" id="FR904286">
    <property type="protein sequence ID" value="CDQ57428.1"/>
    <property type="molecule type" value="Genomic_DNA"/>
</dbReference>
<dbReference type="Proteomes" id="UP000193380">
    <property type="component" value="Unassembled WGS sequence"/>
</dbReference>
<organism evidence="1 2">
    <name type="scientific">Oncorhynchus mykiss</name>
    <name type="common">Rainbow trout</name>
    <name type="synonym">Salmo gairdneri</name>
    <dbReference type="NCBI Taxonomy" id="8022"/>
    <lineage>
        <taxon>Eukaryota</taxon>
        <taxon>Metazoa</taxon>
        <taxon>Chordata</taxon>
        <taxon>Craniata</taxon>
        <taxon>Vertebrata</taxon>
        <taxon>Euteleostomi</taxon>
        <taxon>Actinopterygii</taxon>
        <taxon>Neopterygii</taxon>
        <taxon>Teleostei</taxon>
        <taxon>Protacanthopterygii</taxon>
        <taxon>Salmoniformes</taxon>
        <taxon>Salmonidae</taxon>
        <taxon>Salmoninae</taxon>
        <taxon>Oncorhynchus</taxon>
    </lineage>
</organism>
<name>A0A060VR40_ONCMY</name>
<sequence length="136" mass="15311">MCLLSTNSSCSRRPAWDLKGKVTDRAGKMSYYQSKVKTVDQENESLKESVAKSRRKEVQMTSELQELHTQLGPSSLQGSTLSRCQTTLRETQDTVCNLEETVTRQTGVIHCGEMDRRELHNAIQELKARQVGHTVG</sequence>
<reference evidence="1" key="2">
    <citation type="submission" date="2014-03" db="EMBL/GenBank/DDBJ databases">
        <authorList>
            <person name="Genoscope - CEA"/>
        </authorList>
    </citation>
    <scope>NUCLEOTIDE SEQUENCE</scope>
</reference>
<evidence type="ECO:0000313" key="1">
    <source>
        <dbReference type="EMBL" id="CDQ57428.1"/>
    </source>
</evidence>
<reference evidence="1" key="1">
    <citation type="journal article" date="2014" name="Nat. Commun.">
        <title>The rainbow trout genome provides novel insights into evolution after whole-genome duplication in vertebrates.</title>
        <authorList>
            <person name="Berthelot C."/>
            <person name="Brunet F."/>
            <person name="Chalopin D."/>
            <person name="Juanchich A."/>
            <person name="Bernard M."/>
            <person name="Noel B."/>
            <person name="Bento P."/>
            <person name="Da Silva C."/>
            <person name="Labadie K."/>
            <person name="Alberti A."/>
            <person name="Aury J.M."/>
            <person name="Louis A."/>
            <person name="Dehais P."/>
            <person name="Bardou P."/>
            <person name="Montfort J."/>
            <person name="Klopp C."/>
            <person name="Cabau C."/>
            <person name="Gaspin C."/>
            <person name="Thorgaard G.H."/>
            <person name="Boussaha M."/>
            <person name="Quillet E."/>
            <person name="Guyomard R."/>
            <person name="Galiana D."/>
            <person name="Bobe J."/>
            <person name="Volff J.N."/>
            <person name="Genet C."/>
            <person name="Wincker P."/>
            <person name="Jaillon O."/>
            <person name="Roest Crollius H."/>
            <person name="Guiguen Y."/>
        </authorList>
    </citation>
    <scope>NUCLEOTIDE SEQUENCE [LARGE SCALE GENOMIC DNA]</scope>
</reference>
<protein>
    <submittedName>
        <fullName evidence="1">Uncharacterized protein</fullName>
    </submittedName>
</protein>
<proteinExistence type="predicted"/>
<evidence type="ECO:0000313" key="2">
    <source>
        <dbReference type="Proteomes" id="UP000193380"/>
    </source>
</evidence>